<evidence type="ECO:0000313" key="2">
    <source>
        <dbReference type="Proteomes" id="UP001056120"/>
    </source>
</evidence>
<evidence type="ECO:0000313" key="1">
    <source>
        <dbReference type="EMBL" id="KAI3814616.1"/>
    </source>
</evidence>
<gene>
    <name evidence="1" type="ORF">L1987_14256</name>
</gene>
<name>A0ACB9J4E9_9ASTR</name>
<keyword evidence="2" id="KW-1185">Reference proteome</keyword>
<organism evidence="1 2">
    <name type="scientific">Smallanthus sonchifolius</name>
    <dbReference type="NCBI Taxonomy" id="185202"/>
    <lineage>
        <taxon>Eukaryota</taxon>
        <taxon>Viridiplantae</taxon>
        <taxon>Streptophyta</taxon>
        <taxon>Embryophyta</taxon>
        <taxon>Tracheophyta</taxon>
        <taxon>Spermatophyta</taxon>
        <taxon>Magnoliopsida</taxon>
        <taxon>eudicotyledons</taxon>
        <taxon>Gunneridae</taxon>
        <taxon>Pentapetalae</taxon>
        <taxon>asterids</taxon>
        <taxon>campanulids</taxon>
        <taxon>Asterales</taxon>
        <taxon>Asteraceae</taxon>
        <taxon>Asteroideae</taxon>
        <taxon>Heliantheae alliance</taxon>
        <taxon>Millerieae</taxon>
        <taxon>Smallanthus</taxon>
    </lineage>
</organism>
<dbReference type="EMBL" id="CM042022">
    <property type="protein sequence ID" value="KAI3814616.1"/>
    <property type="molecule type" value="Genomic_DNA"/>
</dbReference>
<comment type="caution">
    <text evidence="1">The sequence shown here is derived from an EMBL/GenBank/DDBJ whole genome shotgun (WGS) entry which is preliminary data.</text>
</comment>
<sequence>MKLNKLYHYMEFKKAASEAENFTKDLPLLREAGTRPCSFKRFHFLSSFDLGPPEAGKRSGEAAADLGPGLKLGLAGHEISSDFLNSEWPVVGRWFDGGERIRRWWLRWCSTGCRGGGRLKSGVLNSEGQSRYGGGSIVVVELIVALFSLMADLFYHMNLIVGVAASQLRP</sequence>
<reference evidence="1 2" key="2">
    <citation type="journal article" date="2022" name="Mol. Ecol. Resour.">
        <title>The genomes of chicory, endive, great burdock and yacon provide insights into Asteraceae paleo-polyploidization history and plant inulin production.</title>
        <authorList>
            <person name="Fan W."/>
            <person name="Wang S."/>
            <person name="Wang H."/>
            <person name="Wang A."/>
            <person name="Jiang F."/>
            <person name="Liu H."/>
            <person name="Zhao H."/>
            <person name="Xu D."/>
            <person name="Zhang Y."/>
        </authorList>
    </citation>
    <scope>NUCLEOTIDE SEQUENCE [LARGE SCALE GENOMIC DNA]</scope>
    <source>
        <strain evidence="2">cv. Yunnan</strain>
        <tissue evidence="1">Leaves</tissue>
    </source>
</reference>
<dbReference type="Proteomes" id="UP001056120">
    <property type="component" value="Linkage Group LG05"/>
</dbReference>
<protein>
    <submittedName>
        <fullName evidence="1">Uncharacterized protein</fullName>
    </submittedName>
</protein>
<proteinExistence type="predicted"/>
<accession>A0ACB9J4E9</accession>
<reference evidence="2" key="1">
    <citation type="journal article" date="2022" name="Mol. Ecol. Resour.">
        <title>The genomes of chicory, endive, great burdock and yacon provide insights into Asteraceae palaeo-polyploidization history and plant inulin production.</title>
        <authorList>
            <person name="Fan W."/>
            <person name="Wang S."/>
            <person name="Wang H."/>
            <person name="Wang A."/>
            <person name="Jiang F."/>
            <person name="Liu H."/>
            <person name="Zhao H."/>
            <person name="Xu D."/>
            <person name="Zhang Y."/>
        </authorList>
    </citation>
    <scope>NUCLEOTIDE SEQUENCE [LARGE SCALE GENOMIC DNA]</scope>
    <source>
        <strain evidence="2">cv. Yunnan</strain>
    </source>
</reference>